<evidence type="ECO:0000313" key="2">
    <source>
        <dbReference type="Proteomes" id="UP001519460"/>
    </source>
</evidence>
<dbReference type="EMBL" id="JACVVK020000097">
    <property type="protein sequence ID" value="KAK7493025.1"/>
    <property type="molecule type" value="Genomic_DNA"/>
</dbReference>
<keyword evidence="2" id="KW-1185">Reference proteome</keyword>
<dbReference type="Proteomes" id="UP001519460">
    <property type="component" value="Unassembled WGS sequence"/>
</dbReference>
<accession>A0ABD0L0Q3</accession>
<protein>
    <submittedName>
        <fullName evidence="1">Uncharacterized protein</fullName>
    </submittedName>
</protein>
<evidence type="ECO:0000313" key="1">
    <source>
        <dbReference type="EMBL" id="KAK7493025.1"/>
    </source>
</evidence>
<feature type="non-terminal residue" evidence="1">
    <location>
        <position position="98"/>
    </location>
</feature>
<sequence>TRTRLSTHTMETDTEIGSTPVLKYRAINTHQIGTCRRTDETQLGTCSTLQPSRGHGDHTLGEIDGQTLVGSGALTNPLGRRSTVLTDPGHCVLTGSCG</sequence>
<comment type="caution">
    <text evidence="1">The sequence shown here is derived from an EMBL/GenBank/DDBJ whole genome shotgun (WGS) entry which is preliminary data.</text>
</comment>
<proteinExistence type="predicted"/>
<reference evidence="1 2" key="1">
    <citation type="journal article" date="2023" name="Sci. Data">
        <title>Genome assembly of the Korean intertidal mud-creeper Batillaria attramentaria.</title>
        <authorList>
            <person name="Patra A.K."/>
            <person name="Ho P.T."/>
            <person name="Jun S."/>
            <person name="Lee S.J."/>
            <person name="Kim Y."/>
            <person name="Won Y.J."/>
        </authorList>
    </citation>
    <scope>NUCLEOTIDE SEQUENCE [LARGE SCALE GENOMIC DNA]</scope>
    <source>
        <strain evidence="1">Wonlab-2016</strain>
    </source>
</reference>
<organism evidence="1 2">
    <name type="scientific">Batillaria attramentaria</name>
    <dbReference type="NCBI Taxonomy" id="370345"/>
    <lineage>
        <taxon>Eukaryota</taxon>
        <taxon>Metazoa</taxon>
        <taxon>Spiralia</taxon>
        <taxon>Lophotrochozoa</taxon>
        <taxon>Mollusca</taxon>
        <taxon>Gastropoda</taxon>
        <taxon>Caenogastropoda</taxon>
        <taxon>Sorbeoconcha</taxon>
        <taxon>Cerithioidea</taxon>
        <taxon>Batillariidae</taxon>
        <taxon>Batillaria</taxon>
    </lineage>
</organism>
<dbReference type="AlphaFoldDB" id="A0ABD0L0Q3"/>
<feature type="non-terminal residue" evidence="1">
    <location>
        <position position="1"/>
    </location>
</feature>
<name>A0ABD0L0Q3_9CAEN</name>
<gene>
    <name evidence="1" type="ORF">BaRGS_00015755</name>
</gene>